<geneLocation type="plasmid" evidence="1 2">
    <name>megaplasmid</name>
</geneLocation>
<dbReference type="Proteomes" id="UP000009081">
    <property type="component" value="Plasmid megaplasmid"/>
</dbReference>
<protein>
    <submittedName>
        <fullName evidence="1">Uncharacterized protein</fullName>
    </submittedName>
</protein>
<keyword evidence="1" id="KW-0614">Plasmid</keyword>
<gene>
    <name evidence="1" type="ordered locus">MexAM1_META2p0774</name>
</gene>
<dbReference type="AlphaFoldDB" id="C5B584"/>
<reference evidence="1 2" key="1">
    <citation type="journal article" date="2009" name="PLoS ONE">
        <title>Methylobacterium genome sequences: a reference blueprint to investigate microbial metabolism of C1 compounds from natural and industrial sources.</title>
        <authorList>
            <person name="Vuilleumier S."/>
            <person name="Chistoserdova L."/>
            <person name="Lee M.-C."/>
            <person name="Bringel F."/>
            <person name="Lajus A."/>
            <person name="Zhou Y."/>
            <person name="Gourion B."/>
            <person name="Barbe V."/>
            <person name="Chang J."/>
            <person name="Cruveiller S."/>
            <person name="Dossat C."/>
            <person name="Gillett W."/>
            <person name="Gruffaz C."/>
            <person name="Haugen E."/>
            <person name="Hourcade E."/>
            <person name="Levy R."/>
            <person name="Mangenot S."/>
            <person name="Muller E."/>
            <person name="Nadalig T."/>
            <person name="Pagni M."/>
            <person name="Penny C."/>
            <person name="Peyraud R."/>
            <person name="Robinson D.G."/>
            <person name="Roche D."/>
            <person name="Rouy Z."/>
            <person name="Saenampechek C."/>
            <person name="Salvignol G."/>
            <person name="Vallenet D."/>
            <person name="Wu Z."/>
            <person name="Marx C.J."/>
            <person name="Vorholt J.A."/>
            <person name="Olson M.V."/>
            <person name="Kaul R."/>
            <person name="Weissenbach J."/>
            <person name="Medigue C."/>
            <person name="Lidstrom M.E."/>
        </authorList>
    </citation>
    <scope>NUCLEOTIDE SEQUENCE [LARGE SCALE GENOMIC DNA]</scope>
    <source>
        <strain evidence="2">ATCC 14718 / DSM 1338 / JCM 2805 / NCIMB 9133 / AM1</strain>
    </source>
</reference>
<evidence type="ECO:0000313" key="1">
    <source>
        <dbReference type="EMBL" id="ACS43616.1"/>
    </source>
</evidence>
<dbReference type="HOGENOM" id="CLU_1675816_0_0_5"/>
<proteinExistence type="predicted"/>
<sequence>MTAAERREEAAEFLDKLGCEITCSFHDRDGGSYSVGRIGQNAYFLPTTWPRREYVLDWVHGHPEQIRRGVLGEPVEFQLFLEFVVQRAAERAGDDWHFFVAAVGNDLDQVRREAREAKDDEVLDLLDEIEDIQTGSPSEVLGRVRSVLGLAHSAPRI</sequence>
<keyword evidence="2" id="KW-1185">Reference proteome</keyword>
<dbReference type="RefSeq" id="WP_012754054.1">
    <property type="nucleotide sequence ID" value="NC_012811.1"/>
</dbReference>
<accession>C5B584</accession>
<name>C5B584_METEA</name>
<dbReference type="KEGG" id="mea:Mex_2p0774"/>
<dbReference type="EMBL" id="CP001511">
    <property type="protein sequence ID" value="ACS43616.1"/>
    <property type="molecule type" value="Genomic_DNA"/>
</dbReference>
<evidence type="ECO:0000313" key="2">
    <source>
        <dbReference type="Proteomes" id="UP000009081"/>
    </source>
</evidence>
<organism evidence="1 2">
    <name type="scientific">Methylorubrum extorquens (strain ATCC 14718 / DSM 1338 / JCM 2805 / NCIMB 9133 / AM1)</name>
    <name type="common">Methylobacterium extorquens</name>
    <dbReference type="NCBI Taxonomy" id="272630"/>
    <lineage>
        <taxon>Bacteria</taxon>
        <taxon>Pseudomonadati</taxon>
        <taxon>Pseudomonadota</taxon>
        <taxon>Alphaproteobacteria</taxon>
        <taxon>Hyphomicrobiales</taxon>
        <taxon>Methylobacteriaceae</taxon>
        <taxon>Methylorubrum</taxon>
    </lineage>
</organism>